<dbReference type="Gene3D" id="2.70.160.11">
    <property type="entry name" value="Hnrnp arginine n-methyltransferase1"/>
    <property type="match status" value="1"/>
</dbReference>
<dbReference type="OrthoDB" id="7848332at2759"/>
<dbReference type="InterPro" id="IPR043159">
    <property type="entry name" value="Lectin_gal-bd_sf"/>
</dbReference>
<dbReference type="InterPro" id="IPR029063">
    <property type="entry name" value="SAM-dependent_MTases_sf"/>
</dbReference>
<accession>A0A7I8VK37</accession>
<dbReference type="Gene3D" id="3.40.50.150">
    <property type="entry name" value="Vaccinia Virus protein VP39"/>
    <property type="match status" value="1"/>
</dbReference>
<keyword evidence="1 4" id="KW-0489">Methyltransferase</keyword>
<evidence type="ECO:0000313" key="7">
    <source>
        <dbReference type="Proteomes" id="UP000549394"/>
    </source>
</evidence>
<reference evidence="6 7" key="1">
    <citation type="submission" date="2020-08" db="EMBL/GenBank/DDBJ databases">
        <authorList>
            <person name="Hejnol A."/>
        </authorList>
    </citation>
    <scope>NUCLEOTIDE SEQUENCE [LARGE SCALE GENOMIC DNA]</scope>
</reference>
<sequence length="871" mass="99977">MKIECGEGYTIKILNAYYGRETTLVRSDFCSAGASSIRRNICEQDVNDNTLNSNLAYSTWNPQECPTSLKRFLMVDYTCQRISLKQACDGDWMLLECPRDYTIIPVGVFYGRSLAEKCLPPDRDNYEEYEYGIKKKDNISYCRFNTRAVYSAIRLKCLNRRLCSFKVDKEIFSGFDGMHKEKCPEDVKTYLKVHYLCEDSVKQTTSYICSNEVFEPSCPRGQLINIKSTLRGRLQLNDSKCEKDILSTFKGPCQVDIVDGMQKMIKRCQLKNSCKVPNTIDEWNGLNFTYRRCTEEDKPYLVTLYECQPKSSLIICPKQGPKTVECPRGYVIEPSATFFGRHNDLSCLDENETIDIDRVCYSDSNEVLRKVNSLCRGRQTCTLIADSKYYMDGDKFSKSQCSGPFENKQYLWINYRCTYEQCLTAADKAEKELSDCLKVYENLCLTYKFQQCYTNSLNLLSKNKECKEFKRRFKSYYSWWIPAHKKLLCQLPSCAFQLAREFSEIFKQYNKIPDKVEPGKLHYLKCAIAEDIEQQINENIEFDFQYHFIMLSCISKMRNFYNGIKNGDGLKGKVVADVGSGTGILAMWCAQAGAKRVYAIEPNDNYNLLVENVKRNKLEDVIQAFHSTAEEVELPEKVDVIVSEVLGTALIGDAIFPFLVQARDKFLKPDGVMLPSHATLNIAPIADNEFITRGEELLNNFHSLYDLDLGNLADYFRKSCAKKVYCKLIRPETVKAKPAVVDRIDFKTLKFENSTTCSGRFEFVMNRSTDIQGFAIWFTATFPNGISFSTGPTDHPTHWRQDVLYLEKNLQVQKGDVIEGFLKVENDMSSKFFYSTKLEFTVNGKDKQVKDCYIGLDRGQLLCGGLNTLAL</sequence>
<dbReference type="GO" id="GO:0042054">
    <property type="term" value="F:histone methyltransferase activity"/>
    <property type="evidence" value="ECO:0007669"/>
    <property type="project" value="TreeGrafter"/>
</dbReference>
<dbReference type="PANTHER" id="PTHR11006:SF4">
    <property type="entry name" value="PROTEIN ARGININE N-METHYLTRANSFERASE 7"/>
    <property type="match status" value="1"/>
</dbReference>
<name>A0A7I8VK37_9ANNE</name>
<proteinExistence type="predicted"/>
<protein>
    <submittedName>
        <fullName evidence="6">DgyrCDS5008</fullName>
    </submittedName>
</protein>
<dbReference type="InterPro" id="IPR055135">
    <property type="entry name" value="PRMT_dom"/>
</dbReference>
<dbReference type="InterPro" id="IPR056743">
    <property type="entry name" value="TRM5-TYW2-like_MTfase"/>
</dbReference>
<dbReference type="GO" id="GO:0032259">
    <property type="term" value="P:methylation"/>
    <property type="evidence" value="ECO:0007669"/>
    <property type="project" value="UniProtKB-KW"/>
</dbReference>
<dbReference type="Pfam" id="PF22528">
    <property type="entry name" value="PRMT_C"/>
    <property type="match status" value="1"/>
</dbReference>
<organism evidence="6 7">
    <name type="scientific">Dimorphilus gyrociliatus</name>
    <dbReference type="NCBI Taxonomy" id="2664684"/>
    <lineage>
        <taxon>Eukaryota</taxon>
        <taxon>Metazoa</taxon>
        <taxon>Spiralia</taxon>
        <taxon>Lophotrochozoa</taxon>
        <taxon>Annelida</taxon>
        <taxon>Polychaeta</taxon>
        <taxon>Polychaeta incertae sedis</taxon>
        <taxon>Dinophilidae</taxon>
        <taxon>Dimorphilus</taxon>
    </lineage>
</organism>
<evidence type="ECO:0000313" key="6">
    <source>
        <dbReference type="EMBL" id="CAD5116078.1"/>
    </source>
</evidence>
<dbReference type="EMBL" id="CAJFCJ010000006">
    <property type="protein sequence ID" value="CAD5116078.1"/>
    <property type="molecule type" value="Genomic_DNA"/>
</dbReference>
<keyword evidence="3 4" id="KW-0949">S-adenosyl-L-methionine</keyword>
<evidence type="ECO:0000256" key="1">
    <source>
        <dbReference type="ARBA" id="ARBA00022603"/>
    </source>
</evidence>
<dbReference type="Proteomes" id="UP000549394">
    <property type="component" value="Unassembled WGS sequence"/>
</dbReference>
<dbReference type="InterPro" id="IPR025799">
    <property type="entry name" value="Arg_MeTrfase"/>
</dbReference>
<dbReference type="GO" id="GO:0016274">
    <property type="term" value="F:protein-arginine N-methyltransferase activity"/>
    <property type="evidence" value="ECO:0007669"/>
    <property type="project" value="InterPro"/>
</dbReference>
<dbReference type="CDD" id="cd22823">
    <property type="entry name" value="Gal_Rha_Lectin"/>
    <property type="match status" value="2"/>
</dbReference>
<gene>
    <name evidence="6" type="ORF">DGYR_LOCUS4738</name>
</gene>
<dbReference type="PROSITE" id="PS51678">
    <property type="entry name" value="SAM_MT_PRMT"/>
    <property type="match status" value="1"/>
</dbReference>
<dbReference type="PROSITE" id="PS50228">
    <property type="entry name" value="SUEL_LECTIN"/>
    <property type="match status" value="1"/>
</dbReference>
<evidence type="ECO:0000256" key="2">
    <source>
        <dbReference type="ARBA" id="ARBA00022679"/>
    </source>
</evidence>
<dbReference type="SUPFAM" id="SSF53335">
    <property type="entry name" value="S-adenosyl-L-methionine-dependent methyltransferases"/>
    <property type="match status" value="1"/>
</dbReference>
<dbReference type="PANTHER" id="PTHR11006">
    <property type="entry name" value="PROTEIN ARGININE N-METHYLTRANSFERASE"/>
    <property type="match status" value="1"/>
</dbReference>
<dbReference type="InterPro" id="IPR000922">
    <property type="entry name" value="Lectin_gal-bd_dom"/>
</dbReference>
<dbReference type="GO" id="GO:0030246">
    <property type="term" value="F:carbohydrate binding"/>
    <property type="evidence" value="ECO:0007669"/>
    <property type="project" value="InterPro"/>
</dbReference>
<keyword evidence="7" id="KW-1185">Reference proteome</keyword>
<dbReference type="CDD" id="cd02440">
    <property type="entry name" value="AdoMet_MTases"/>
    <property type="match status" value="1"/>
</dbReference>
<evidence type="ECO:0000256" key="4">
    <source>
        <dbReference type="PROSITE-ProRule" id="PRU01015"/>
    </source>
</evidence>
<dbReference type="AlphaFoldDB" id="A0A7I8VK37"/>
<keyword evidence="2 4" id="KW-0808">Transferase</keyword>
<comment type="caution">
    <text evidence="6">The sequence shown here is derived from an EMBL/GenBank/DDBJ whole genome shotgun (WGS) entry which is preliminary data.</text>
</comment>
<dbReference type="Gene3D" id="2.60.120.740">
    <property type="match status" value="3"/>
</dbReference>
<dbReference type="Pfam" id="PF02475">
    <property type="entry name" value="TRM5-TYW2_MTfase"/>
    <property type="match status" value="1"/>
</dbReference>
<feature type="domain" description="SUEL-type lectin" evidence="5">
    <location>
        <begin position="87"/>
        <end position="198"/>
    </location>
</feature>
<evidence type="ECO:0000259" key="5">
    <source>
        <dbReference type="PROSITE" id="PS50228"/>
    </source>
</evidence>
<evidence type="ECO:0000256" key="3">
    <source>
        <dbReference type="ARBA" id="ARBA00022691"/>
    </source>
</evidence>